<keyword evidence="2" id="KW-0812">Transmembrane</keyword>
<feature type="compositionally biased region" description="Polar residues" evidence="1">
    <location>
        <begin position="512"/>
        <end position="524"/>
    </location>
</feature>
<dbReference type="OrthoDB" id="3068171at2759"/>
<accession>A0A9P7UL41</accession>
<dbReference type="Gene3D" id="1.50.10.20">
    <property type="match status" value="1"/>
</dbReference>
<keyword evidence="2" id="KW-1133">Transmembrane helix</keyword>
<gene>
    <name evidence="4" type="ORF">E1B28_003619</name>
</gene>
<evidence type="ECO:0000256" key="3">
    <source>
        <dbReference type="SAM" id="SignalP"/>
    </source>
</evidence>
<name>A0A9P7UL41_9AGAR</name>
<feature type="signal peptide" evidence="3">
    <location>
        <begin position="1"/>
        <end position="25"/>
    </location>
</feature>
<proteinExistence type="predicted"/>
<feature type="region of interest" description="Disordered" evidence="1">
    <location>
        <begin position="427"/>
        <end position="453"/>
    </location>
</feature>
<dbReference type="RefSeq" id="XP_043002576.1">
    <property type="nucleotide sequence ID" value="XM_043160619.1"/>
</dbReference>
<feature type="transmembrane region" description="Helical" evidence="2">
    <location>
        <begin position="462"/>
        <end position="486"/>
    </location>
</feature>
<reference evidence="4" key="1">
    <citation type="journal article" date="2021" name="Genome Biol. Evol.">
        <title>The assembled and annotated genome of the fairy-ring fungus Marasmius oreades.</title>
        <authorList>
            <person name="Hiltunen M."/>
            <person name="Ament-Velasquez S.L."/>
            <person name="Johannesson H."/>
        </authorList>
    </citation>
    <scope>NUCLEOTIDE SEQUENCE</scope>
    <source>
        <strain evidence="4">03SP1</strain>
    </source>
</reference>
<sequence>MFVFAADSLFLVYFLLIPLDADASAAQSISVPPITPTKTNEHPYKERLSLARAALDVGINGGSTDASGTLAVGDIYETTPLLFSQLAEFDIITHNTTYRDLLKVQIPRTTAEIASSSDYVSYSIISSRAYTAYQDSHFLTTAQQLWDFGRAHCISGEDIKSKRIATKSLSLRSTCDGKTLVGGVFTVGSMAILWIVALTDILKTSDAKDGELESESTSAFLILSTLLAEVTSNATYIEAATQTLQFLRNFAYFPSSNGVDGQRRIFALDDSNQPCHSDIVPDWYPITGDLIEGLSILASIQDDTSTENLLSGRLQQVINSSTLLRQDQRPDGILNMNMTLDGYPTGDPYLVRGLTTAYKKNRIDPVMSDYIKGFLNVQYDALLSNARLPGNLYGGSWIGPPDQKFSLRNQTYGAMVLVQAISLANDTSPGGNSTSPSLPGPSKSLEPGVPGKSTGPNLKIRAIVGGVVGGLSFVAVLSGVAAFLILRRRHRNREGGDQWMFLPFPLILESNGNDSTSPIPQSGSRVKDRSNFAPQPPVTAREDTNRDVPLNEDTYVRYQDMSTAEMAQILNARLRNESFNAGMPPAYE</sequence>
<protein>
    <recommendedName>
        <fullName evidence="6">Glycoside hydrolase family 76 protein</fullName>
    </recommendedName>
</protein>
<evidence type="ECO:0000313" key="4">
    <source>
        <dbReference type="EMBL" id="KAG7086105.1"/>
    </source>
</evidence>
<dbReference type="AlphaFoldDB" id="A0A9P7UL41"/>
<organism evidence="4 5">
    <name type="scientific">Marasmius oreades</name>
    <name type="common">fairy-ring Marasmius</name>
    <dbReference type="NCBI Taxonomy" id="181124"/>
    <lineage>
        <taxon>Eukaryota</taxon>
        <taxon>Fungi</taxon>
        <taxon>Dikarya</taxon>
        <taxon>Basidiomycota</taxon>
        <taxon>Agaricomycotina</taxon>
        <taxon>Agaricomycetes</taxon>
        <taxon>Agaricomycetidae</taxon>
        <taxon>Agaricales</taxon>
        <taxon>Marasmiineae</taxon>
        <taxon>Marasmiaceae</taxon>
        <taxon>Marasmius</taxon>
    </lineage>
</organism>
<keyword evidence="2" id="KW-0472">Membrane</keyword>
<feature type="region of interest" description="Disordered" evidence="1">
    <location>
        <begin position="512"/>
        <end position="547"/>
    </location>
</feature>
<evidence type="ECO:0000313" key="5">
    <source>
        <dbReference type="Proteomes" id="UP001049176"/>
    </source>
</evidence>
<dbReference type="EMBL" id="CM032191">
    <property type="protein sequence ID" value="KAG7086105.1"/>
    <property type="molecule type" value="Genomic_DNA"/>
</dbReference>
<evidence type="ECO:0000256" key="2">
    <source>
        <dbReference type="SAM" id="Phobius"/>
    </source>
</evidence>
<evidence type="ECO:0000256" key="1">
    <source>
        <dbReference type="SAM" id="MobiDB-lite"/>
    </source>
</evidence>
<dbReference type="CDD" id="cd12087">
    <property type="entry name" value="TM_EGFR-like"/>
    <property type="match status" value="1"/>
</dbReference>
<comment type="caution">
    <text evidence="4">The sequence shown here is derived from an EMBL/GenBank/DDBJ whole genome shotgun (WGS) entry which is preliminary data.</text>
</comment>
<keyword evidence="5" id="KW-1185">Reference proteome</keyword>
<feature type="compositionally biased region" description="Polar residues" evidence="1">
    <location>
        <begin position="427"/>
        <end position="437"/>
    </location>
</feature>
<dbReference type="KEGG" id="more:E1B28_003619"/>
<keyword evidence="3" id="KW-0732">Signal</keyword>
<feature type="chain" id="PRO_5040476527" description="Glycoside hydrolase family 76 protein" evidence="3">
    <location>
        <begin position="26"/>
        <end position="588"/>
    </location>
</feature>
<dbReference type="GeneID" id="66072695"/>
<evidence type="ECO:0008006" key="6">
    <source>
        <dbReference type="Google" id="ProtNLM"/>
    </source>
</evidence>
<dbReference type="Proteomes" id="UP001049176">
    <property type="component" value="Chromosome 11"/>
</dbReference>